<dbReference type="InterPro" id="IPR023206">
    <property type="entry name" value="Bifunctional_P450_P450_red"/>
</dbReference>
<evidence type="ECO:0000256" key="3">
    <source>
        <dbReference type="ARBA" id="ARBA00022617"/>
    </source>
</evidence>
<dbReference type="GO" id="GO:0050660">
    <property type="term" value="F:flavin adenine dinucleotide binding"/>
    <property type="evidence" value="ECO:0007669"/>
    <property type="project" value="TreeGrafter"/>
</dbReference>
<keyword evidence="5 13" id="KW-0288">FMN</keyword>
<evidence type="ECO:0000256" key="11">
    <source>
        <dbReference type="ARBA" id="ARBA00023033"/>
    </source>
</evidence>
<dbReference type="SUPFAM" id="SSF52343">
    <property type="entry name" value="Ferredoxin reductase-like, C-terminal NADP-linked domain"/>
    <property type="match status" value="1"/>
</dbReference>
<evidence type="ECO:0000256" key="7">
    <source>
        <dbReference type="ARBA" id="ARBA00022827"/>
    </source>
</evidence>
<name>A0A1X0D0Q9_9MYCO</name>
<dbReference type="PANTHER" id="PTHR19384">
    <property type="entry name" value="NITRIC OXIDE SYNTHASE-RELATED"/>
    <property type="match status" value="1"/>
</dbReference>
<evidence type="ECO:0000259" key="17">
    <source>
        <dbReference type="PROSITE" id="PS51384"/>
    </source>
</evidence>
<feature type="region of interest" description="Disordered" evidence="15">
    <location>
        <begin position="1"/>
        <end position="25"/>
    </location>
</feature>
<organism evidence="18 19">
    <name type="scientific">Mycolicibacterium insubricum</name>
    <dbReference type="NCBI Taxonomy" id="444597"/>
    <lineage>
        <taxon>Bacteria</taxon>
        <taxon>Bacillati</taxon>
        <taxon>Actinomycetota</taxon>
        <taxon>Actinomycetes</taxon>
        <taxon>Mycobacteriales</taxon>
        <taxon>Mycobacteriaceae</taxon>
        <taxon>Mycolicibacterium</taxon>
    </lineage>
</organism>
<keyword evidence="7 13" id="KW-0274">FAD</keyword>
<comment type="cofactor">
    <cofactor evidence="13">
        <name>FAD</name>
        <dbReference type="ChEBI" id="CHEBI:57692"/>
    </cofactor>
    <cofactor evidence="13">
        <name>FMN</name>
        <dbReference type="ChEBI" id="CHEBI:58210"/>
    </cofactor>
</comment>
<evidence type="ECO:0000256" key="4">
    <source>
        <dbReference type="ARBA" id="ARBA00022630"/>
    </source>
</evidence>
<dbReference type="InterPro" id="IPR023173">
    <property type="entry name" value="NADPH_Cyt_P450_Rdtase_alpha"/>
</dbReference>
<evidence type="ECO:0000256" key="14">
    <source>
        <dbReference type="PIRSR" id="PIRSR000209-1"/>
    </source>
</evidence>
<dbReference type="InterPro" id="IPR001709">
    <property type="entry name" value="Flavoprot_Pyr_Nucl_cyt_Rdtase"/>
</dbReference>
<dbReference type="PROSITE" id="PS51384">
    <property type="entry name" value="FAD_FR"/>
    <property type="match status" value="1"/>
</dbReference>
<dbReference type="GO" id="GO:0003958">
    <property type="term" value="F:NADPH-hemoprotein reductase activity"/>
    <property type="evidence" value="ECO:0007669"/>
    <property type="project" value="UniProtKB-UniRule"/>
</dbReference>
<dbReference type="Proteomes" id="UP000192801">
    <property type="component" value="Unassembled WGS sequence"/>
</dbReference>
<dbReference type="Gene3D" id="1.10.630.10">
    <property type="entry name" value="Cytochrome P450"/>
    <property type="match status" value="1"/>
</dbReference>
<keyword evidence="13" id="KW-0249">Electron transport</keyword>
<dbReference type="EC" id="1.6.2.4" evidence="13"/>
<keyword evidence="19" id="KW-1185">Reference proteome</keyword>
<dbReference type="GO" id="GO:0005829">
    <property type="term" value="C:cytosol"/>
    <property type="evidence" value="ECO:0007669"/>
    <property type="project" value="TreeGrafter"/>
</dbReference>
<dbReference type="SUPFAM" id="SSF63380">
    <property type="entry name" value="Riboflavin synthase domain-like"/>
    <property type="match status" value="1"/>
</dbReference>
<dbReference type="GO" id="GO:0070330">
    <property type="term" value="F:aromatase activity"/>
    <property type="evidence" value="ECO:0007669"/>
    <property type="project" value="UniProtKB-UniRule"/>
</dbReference>
<dbReference type="InterPro" id="IPR001128">
    <property type="entry name" value="Cyt_P450"/>
</dbReference>
<dbReference type="PANTHER" id="PTHR19384:SF17">
    <property type="entry name" value="NADPH--CYTOCHROME P450 REDUCTASE"/>
    <property type="match status" value="1"/>
</dbReference>
<dbReference type="GO" id="GO:0005506">
    <property type="term" value="F:iron ion binding"/>
    <property type="evidence" value="ECO:0007669"/>
    <property type="project" value="UniProtKB-UniRule"/>
</dbReference>
<dbReference type="Gene3D" id="1.20.990.10">
    <property type="entry name" value="NADPH-cytochrome p450 Reductase, Chain A, domain 3"/>
    <property type="match status" value="1"/>
</dbReference>
<dbReference type="STRING" id="444597.BST26_18105"/>
<comment type="catalytic activity">
    <reaction evidence="13">
        <text>an organic molecule + reduced [NADPH--hemoprotein reductase] + O2 = an alcohol + oxidized [NADPH--hemoprotein reductase] + H2O + H(+)</text>
        <dbReference type="Rhea" id="RHEA:17149"/>
        <dbReference type="Rhea" id="RHEA-COMP:11964"/>
        <dbReference type="Rhea" id="RHEA-COMP:11965"/>
        <dbReference type="ChEBI" id="CHEBI:15377"/>
        <dbReference type="ChEBI" id="CHEBI:15378"/>
        <dbReference type="ChEBI" id="CHEBI:15379"/>
        <dbReference type="ChEBI" id="CHEBI:30879"/>
        <dbReference type="ChEBI" id="CHEBI:57618"/>
        <dbReference type="ChEBI" id="CHEBI:58210"/>
        <dbReference type="ChEBI" id="CHEBI:142491"/>
        <dbReference type="EC" id="1.14.14.1"/>
    </reaction>
</comment>
<evidence type="ECO:0000313" key="18">
    <source>
        <dbReference type="EMBL" id="ORA65915.1"/>
    </source>
</evidence>
<comment type="cofactor">
    <cofactor evidence="13 14">
        <name>heme</name>
        <dbReference type="ChEBI" id="CHEBI:30413"/>
    </cofactor>
</comment>
<evidence type="ECO:0000256" key="8">
    <source>
        <dbReference type="ARBA" id="ARBA00022857"/>
    </source>
</evidence>
<dbReference type="PROSITE" id="PS50902">
    <property type="entry name" value="FLAVODOXIN_LIKE"/>
    <property type="match status" value="1"/>
</dbReference>
<dbReference type="OrthoDB" id="7376058at2"/>
<dbReference type="EC" id="1.14.14.1" evidence="13"/>
<dbReference type="PROSITE" id="PS00086">
    <property type="entry name" value="CYTOCHROME_P450"/>
    <property type="match status" value="1"/>
</dbReference>
<dbReference type="InterPro" id="IPR039261">
    <property type="entry name" value="FNR_nucleotide-bd"/>
</dbReference>
<dbReference type="InterPro" id="IPR029039">
    <property type="entry name" value="Flavoprotein-like_sf"/>
</dbReference>
<dbReference type="InterPro" id="IPR003097">
    <property type="entry name" value="CysJ-like_FAD-binding"/>
</dbReference>
<keyword evidence="9 13" id="KW-0560">Oxidoreductase</keyword>
<evidence type="ECO:0000256" key="15">
    <source>
        <dbReference type="SAM" id="MobiDB-lite"/>
    </source>
</evidence>
<evidence type="ECO:0000256" key="12">
    <source>
        <dbReference type="ARBA" id="ARBA00049342"/>
    </source>
</evidence>
<dbReference type="PRINTS" id="PR00371">
    <property type="entry name" value="FPNCR"/>
</dbReference>
<dbReference type="GO" id="GO:0020037">
    <property type="term" value="F:heme binding"/>
    <property type="evidence" value="ECO:0007669"/>
    <property type="project" value="UniProtKB-UniRule"/>
</dbReference>
<dbReference type="InterPro" id="IPR017927">
    <property type="entry name" value="FAD-bd_FR_type"/>
</dbReference>
<keyword evidence="10 13" id="KW-0408">Iron</keyword>
<keyword evidence="11 13" id="KW-0503">Monooxygenase</keyword>
<dbReference type="PRINTS" id="PR00369">
    <property type="entry name" value="FLAVODOXIN"/>
</dbReference>
<sequence length="1047" mass="113801">MQEFTPSLPPELDNVPSAEGPLPTPADLTGRPYALPIDLLGEVHGPIFYADFSGIRKLYVCSLELVNELCDETRFVKNLTPTLARVRPLAGDGLFTAFHGEPNWQKAHDVLLPGFSYAGLRNYHGAMLDINSELIARWDACAGRQPVNVSDDLQKLAMDTVALAGFGARFDSFDHDGLAPIPQCFTSALIGSVTHGITPEFERDRDTLHRYFDELIAGHRADGTADDLLAVMLAHDADGRPVLDVDNVRNQIMTFLIAGQLTTSELMPTAVYNLVQHPGALARVRAEVDAVFGPDDDYVPSYDDIGKLGYLRQVISETLRLSPPVAQFDRMALADTIIGGRYPVAAGEAVTVLTGALHRQGQWGDNVELFDPSRFDPEFADVRPSALFKPFGTGERSCIGRQFALHEATMLIARLVHRYRLIDAKHYVLTWDGVGRRPVGFRLELVRRTPAERARTAVAEPAGTDQLQPRTAVRTGTTLAVLHGSNLGTCRTLAGLLAEETGDIGCATTLGPLDDAAGGFPDVDAVVIVASSYNGQPTDDARAFLGWLLGDDAAVPENTAFAVLGVGDHNWADTYQSVPIRIEERLSALGAAMLLPRGAVDTSGDLVGGVEEFSTALRAALSARFGDPDAEPLSDDDEPLYDLRQITGPVTSAIDARFRVQPMTVVLNEELVSADNSLGQAKRYVRVTLPDDVDYNTGDHLTVLADNPPEVVDMAIELLGVDGNQRLSINPRRTSRRVIALDREVSVRELLTHFVELRKPATRSQLLRLAATNPCPPERQRLEELADSAEPCLLSPMECLQEHPGCVMTGAELLELLEPMTPRHYSIASSSRLSPKELALIVSVLDRPAHSGRGLFKGVASNHLADIAPGGQIRARVDPARQAFRAGADPQRNVILVSAGTGVAPFCGFLGDRLSARQNGEPYSPALCFFGVRDPEVDYIFRDLFEEAERLGIVAMRPAFSRAPQDRVRYVQDRIAADADDAWALLGDETKDTHVYVCGDGARMAPAVRAAFREIYSARTGADDDAARAWLDGLVASDHYVEDVWAG</sequence>
<comment type="catalytic activity">
    <reaction evidence="12 13">
        <text>2 oxidized [cytochrome P450] + NADPH = 2 reduced [cytochrome P450] + NADP(+) + H(+)</text>
        <dbReference type="Rhea" id="RHEA:24040"/>
        <dbReference type="Rhea" id="RHEA-COMP:14627"/>
        <dbReference type="Rhea" id="RHEA-COMP:14628"/>
        <dbReference type="ChEBI" id="CHEBI:15378"/>
        <dbReference type="ChEBI" id="CHEBI:55376"/>
        <dbReference type="ChEBI" id="CHEBI:57783"/>
        <dbReference type="ChEBI" id="CHEBI:58349"/>
        <dbReference type="ChEBI" id="CHEBI:60344"/>
        <dbReference type="EC" id="1.6.2.4"/>
    </reaction>
</comment>
<keyword evidence="6 13" id="KW-0479">Metal-binding</keyword>
<proteinExistence type="inferred from homology"/>
<dbReference type="InterPro" id="IPR017972">
    <property type="entry name" value="Cyt_P450_CS"/>
</dbReference>
<evidence type="ECO:0000256" key="1">
    <source>
        <dbReference type="ARBA" id="ARBA00010018"/>
    </source>
</evidence>
<keyword evidence="2 13" id="KW-0813">Transport</keyword>
<dbReference type="EMBL" id="MVHS01000057">
    <property type="protein sequence ID" value="ORA65915.1"/>
    <property type="molecule type" value="Genomic_DNA"/>
</dbReference>
<comment type="caution">
    <text evidence="18">The sequence shown here is derived from an EMBL/GenBank/DDBJ whole genome shotgun (WGS) entry which is preliminary data.</text>
</comment>
<evidence type="ECO:0000256" key="5">
    <source>
        <dbReference type="ARBA" id="ARBA00022643"/>
    </source>
</evidence>
<dbReference type="InterPro" id="IPR008254">
    <property type="entry name" value="Flavodoxin/NO_synth"/>
</dbReference>
<accession>A0A1X0D0Q9</accession>
<evidence type="ECO:0000256" key="10">
    <source>
        <dbReference type="ARBA" id="ARBA00023004"/>
    </source>
</evidence>
<keyword evidence="3 13" id="KW-0349">Heme</keyword>
<evidence type="ECO:0000259" key="16">
    <source>
        <dbReference type="PROSITE" id="PS50902"/>
    </source>
</evidence>
<dbReference type="SUPFAM" id="SSF52218">
    <property type="entry name" value="Flavoproteins"/>
    <property type="match status" value="1"/>
</dbReference>
<protein>
    <recommendedName>
        <fullName evidence="13">Bifunctional cytochrome P450/NADPH--P450 reductase</fullName>
    </recommendedName>
    <domain>
        <recommendedName>
            <fullName evidence="13">Cytochrome P450</fullName>
            <ecNumber evidence="13">1.14.14.1</ecNumber>
        </recommendedName>
    </domain>
    <domain>
        <recommendedName>
            <fullName evidence="13">NADPH--cytochrome P450 reductase</fullName>
            <ecNumber evidence="13">1.6.2.4</ecNumber>
        </recommendedName>
    </domain>
</protein>
<dbReference type="PIRSF" id="PIRSF000209">
    <property type="entry name" value="Bifunctional_P450_P450R"/>
    <property type="match status" value="1"/>
</dbReference>
<dbReference type="SUPFAM" id="SSF48264">
    <property type="entry name" value="Cytochrome P450"/>
    <property type="match status" value="1"/>
</dbReference>
<feature type="binding site" description="axial binding residue" evidence="14">
    <location>
        <position position="398"/>
    </location>
    <ligand>
        <name>heme</name>
        <dbReference type="ChEBI" id="CHEBI:30413"/>
    </ligand>
    <ligandPart>
        <name>Fe</name>
        <dbReference type="ChEBI" id="CHEBI:18248"/>
    </ligandPart>
</feature>
<dbReference type="Gene3D" id="3.40.50.360">
    <property type="match status" value="1"/>
</dbReference>
<feature type="domain" description="Flavodoxin-like" evidence="16">
    <location>
        <begin position="479"/>
        <end position="622"/>
    </location>
</feature>
<evidence type="ECO:0000256" key="9">
    <source>
        <dbReference type="ARBA" id="ARBA00023002"/>
    </source>
</evidence>
<dbReference type="Gene3D" id="2.40.30.10">
    <property type="entry name" value="Translation factors"/>
    <property type="match status" value="1"/>
</dbReference>
<dbReference type="Pfam" id="PF00258">
    <property type="entry name" value="Flavodoxin_1"/>
    <property type="match status" value="1"/>
</dbReference>
<dbReference type="AlphaFoldDB" id="A0A1X0D0Q9"/>
<evidence type="ECO:0000313" key="19">
    <source>
        <dbReference type="Proteomes" id="UP000192801"/>
    </source>
</evidence>
<dbReference type="Pfam" id="PF00067">
    <property type="entry name" value="p450"/>
    <property type="match status" value="1"/>
</dbReference>
<keyword evidence="8 13" id="KW-0521">NADP</keyword>
<keyword evidence="4 13" id="KW-0285">Flavoprotein</keyword>
<evidence type="ECO:0000256" key="6">
    <source>
        <dbReference type="ARBA" id="ARBA00022723"/>
    </source>
</evidence>
<dbReference type="InterPro" id="IPR001433">
    <property type="entry name" value="OxRdtase_FAD/NAD-bd"/>
</dbReference>
<dbReference type="Pfam" id="PF00667">
    <property type="entry name" value="FAD_binding_1"/>
    <property type="match status" value="1"/>
</dbReference>
<dbReference type="InterPro" id="IPR036396">
    <property type="entry name" value="Cyt_P450_sf"/>
</dbReference>
<comment type="similarity">
    <text evidence="1 13">In the N-terminal section; belongs to the cytochrome P450 family.</text>
</comment>
<dbReference type="Pfam" id="PF00175">
    <property type="entry name" value="NAD_binding_1"/>
    <property type="match status" value="1"/>
</dbReference>
<gene>
    <name evidence="18" type="ORF">BST26_18105</name>
</gene>
<evidence type="ECO:0000256" key="13">
    <source>
        <dbReference type="PIRNR" id="PIRNR000209"/>
    </source>
</evidence>
<feature type="domain" description="FAD-binding FR-type" evidence="17">
    <location>
        <begin position="658"/>
        <end position="887"/>
    </location>
</feature>
<dbReference type="InterPro" id="IPR017938">
    <property type="entry name" value="Riboflavin_synthase-like_b-brl"/>
</dbReference>
<reference evidence="18 19" key="1">
    <citation type="submission" date="2016-12" db="EMBL/GenBank/DDBJ databases">
        <title>The new phylogeny of genus Mycobacterium.</title>
        <authorList>
            <person name="Tortoli E."/>
            <person name="Trovato A."/>
            <person name="Cirillo D.M."/>
        </authorList>
    </citation>
    <scope>NUCLEOTIDE SEQUENCE [LARGE SCALE GENOMIC DNA]</scope>
    <source>
        <strain evidence="18 19">DSM 45130</strain>
    </source>
</reference>
<dbReference type="Gene3D" id="3.40.50.80">
    <property type="entry name" value="Nucleotide-binding domain of ferredoxin-NADP reductase (FNR) module"/>
    <property type="match status" value="1"/>
</dbReference>
<dbReference type="GO" id="GO:0010181">
    <property type="term" value="F:FMN binding"/>
    <property type="evidence" value="ECO:0007669"/>
    <property type="project" value="UniProtKB-UniRule"/>
</dbReference>
<evidence type="ECO:0000256" key="2">
    <source>
        <dbReference type="ARBA" id="ARBA00022448"/>
    </source>
</evidence>
<dbReference type="InterPro" id="IPR001094">
    <property type="entry name" value="Flavdoxin-like"/>
</dbReference>